<keyword evidence="4 6" id="KW-1133">Transmembrane helix</keyword>
<evidence type="ECO:0000256" key="3">
    <source>
        <dbReference type="ARBA" id="ARBA00022692"/>
    </source>
</evidence>
<dbReference type="NCBIfam" id="TIGR03954">
    <property type="entry name" value="integ_memb_HG"/>
    <property type="match status" value="1"/>
</dbReference>
<organism evidence="8">
    <name type="scientific">Paenibacillus sp. SYP-B3998</name>
    <dbReference type="NCBI Taxonomy" id="2678564"/>
    <lineage>
        <taxon>Bacteria</taxon>
        <taxon>Bacillati</taxon>
        <taxon>Bacillota</taxon>
        <taxon>Bacilli</taxon>
        <taxon>Bacillales</taxon>
        <taxon>Paenibacillaceae</taxon>
        <taxon>Paenibacillus</taxon>
    </lineage>
</organism>
<proteinExistence type="predicted"/>
<keyword evidence="2" id="KW-1003">Cell membrane</keyword>
<evidence type="ECO:0000313" key="8">
    <source>
        <dbReference type="EMBL" id="NEW09123.1"/>
    </source>
</evidence>
<dbReference type="PANTHER" id="PTHR40077">
    <property type="entry name" value="MEMBRANE PROTEIN-RELATED"/>
    <property type="match status" value="1"/>
</dbReference>
<comment type="subcellular location">
    <subcellularLocation>
        <location evidence="1">Cell membrane</location>
        <topology evidence="1">Multi-pass membrane protein</topology>
    </subcellularLocation>
</comment>
<feature type="transmembrane region" description="Helical" evidence="6">
    <location>
        <begin position="42"/>
        <end position="63"/>
    </location>
</feature>
<feature type="transmembrane region" description="Helical" evidence="6">
    <location>
        <begin position="69"/>
        <end position="88"/>
    </location>
</feature>
<dbReference type="PANTHER" id="PTHR40077:SF1">
    <property type="entry name" value="MEMBRANE PROTEIN"/>
    <property type="match status" value="1"/>
</dbReference>
<comment type="caution">
    <text evidence="8">The sequence shown here is derived from an EMBL/GenBank/DDBJ whole genome shotgun (WGS) entry which is preliminary data.</text>
</comment>
<sequence>MLKRSLKFLHYVGLAEGCSFLLLLGIAMPLKYFMDLPQAVRLFGMAHGVLFVLYLIAVAVVTLTHRWPLKRVVIAVIAAFLPFGPFVLDGRLRKEQQFLK</sequence>
<keyword evidence="5 6" id="KW-0472">Membrane</keyword>
<feature type="transmembrane region" description="Helical" evidence="6">
    <location>
        <begin position="12"/>
        <end position="30"/>
    </location>
</feature>
<evidence type="ECO:0000259" key="7">
    <source>
        <dbReference type="Pfam" id="PF12823"/>
    </source>
</evidence>
<dbReference type="GO" id="GO:0005886">
    <property type="term" value="C:plasma membrane"/>
    <property type="evidence" value="ECO:0007669"/>
    <property type="project" value="UniProtKB-SubCell"/>
</dbReference>
<evidence type="ECO:0000256" key="6">
    <source>
        <dbReference type="SAM" id="Phobius"/>
    </source>
</evidence>
<dbReference type="InterPro" id="IPR023845">
    <property type="entry name" value="DUF3817_TM"/>
</dbReference>
<evidence type="ECO:0000256" key="4">
    <source>
        <dbReference type="ARBA" id="ARBA00022989"/>
    </source>
</evidence>
<reference evidence="8" key="1">
    <citation type="submission" date="2020-02" db="EMBL/GenBank/DDBJ databases">
        <authorList>
            <person name="Shen X.-R."/>
            <person name="Zhang Y.-X."/>
        </authorList>
    </citation>
    <scope>NUCLEOTIDE SEQUENCE</scope>
    <source>
        <strain evidence="8">SYP-B3998</strain>
    </source>
</reference>
<evidence type="ECO:0000256" key="2">
    <source>
        <dbReference type="ARBA" id="ARBA00022475"/>
    </source>
</evidence>
<protein>
    <submittedName>
        <fullName evidence="8">DUF3817 domain-containing protein</fullName>
    </submittedName>
</protein>
<feature type="domain" description="DUF3817" evidence="7">
    <location>
        <begin position="6"/>
        <end position="93"/>
    </location>
</feature>
<evidence type="ECO:0000256" key="1">
    <source>
        <dbReference type="ARBA" id="ARBA00004651"/>
    </source>
</evidence>
<gene>
    <name evidence="8" type="ORF">GK047_24410</name>
</gene>
<dbReference type="EMBL" id="JAAIKC010000013">
    <property type="protein sequence ID" value="NEW09123.1"/>
    <property type="molecule type" value="Genomic_DNA"/>
</dbReference>
<dbReference type="RefSeq" id="WP_163952665.1">
    <property type="nucleotide sequence ID" value="NZ_JAAIKC010000013.1"/>
</dbReference>
<dbReference type="Pfam" id="PF12823">
    <property type="entry name" value="DUF3817"/>
    <property type="match status" value="1"/>
</dbReference>
<evidence type="ECO:0000256" key="5">
    <source>
        <dbReference type="ARBA" id="ARBA00023136"/>
    </source>
</evidence>
<name>A0A6G4A3T0_9BACL</name>
<dbReference type="AlphaFoldDB" id="A0A6G4A3T0"/>
<accession>A0A6G4A3T0</accession>
<keyword evidence="3 6" id="KW-0812">Transmembrane</keyword>